<dbReference type="AlphaFoldDB" id="A0A1T2X363"/>
<organism evidence="2 3">
    <name type="scientific">Paenibacillus selenitireducens</name>
    <dbReference type="NCBI Taxonomy" id="1324314"/>
    <lineage>
        <taxon>Bacteria</taxon>
        <taxon>Bacillati</taxon>
        <taxon>Bacillota</taxon>
        <taxon>Bacilli</taxon>
        <taxon>Bacillales</taxon>
        <taxon>Paenibacillaceae</taxon>
        <taxon>Paenibacillus</taxon>
    </lineage>
</organism>
<name>A0A1T2X363_9BACL</name>
<dbReference type="PANTHER" id="PTHR43283:SF7">
    <property type="entry name" value="BETA-LACTAMASE-RELATED DOMAIN-CONTAINING PROTEIN"/>
    <property type="match status" value="1"/>
</dbReference>
<comment type="caution">
    <text evidence="2">The sequence shown here is derived from an EMBL/GenBank/DDBJ whole genome shotgun (WGS) entry which is preliminary data.</text>
</comment>
<keyword evidence="3" id="KW-1185">Reference proteome</keyword>
<sequence length="314" mass="35702">MSPFDLQSIERSIASHDLRSCLVLKQGQYVLEYYREPEITSQIHKINSCTKSILSALIGIAIDQGKIQGTSTPIHHYYPEVLQDHDSRKHQITIEHLLAMTSGWEWSEFGGINSFPRMTKTAHWLQFALEQPMADVPGERMVYNSGCSQLLAGILMQTTGMPVSKFAEQHLFGPLGVEDYLWEVDPQGIHTGGFGLSLKPSDMVKFGQLFLQRGAWKGRQLLSSNWVQQSTQPRIQANKPREGFYGWHWWVSSFQTDEQPAQDVPYYFALGFGGQYIIVVPSHDLVAVLTNDKHKKRKPPLDLFLQYIAPALRK</sequence>
<dbReference type="InterPro" id="IPR012338">
    <property type="entry name" value="Beta-lactam/transpept-like"/>
</dbReference>
<dbReference type="PANTHER" id="PTHR43283">
    <property type="entry name" value="BETA-LACTAMASE-RELATED"/>
    <property type="match status" value="1"/>
</dbReference>
<protein>
    <submittedName>
        <fullName evidence="2">Serine hydrolase</fullName>
    </submittedName>
</protein>
<dbReference type="EMBL" id="MSZX01000011">
    <property type="protein sequence ID" value="OPA74300.1"/>
    <property type="molecule type" value="Genomic_DNA"/>
</dbReference>
<dbReference type="OrthoDB" id="9773047at2"/>
<accession>A0A1T2X363</accession>
<dbReference type="RefSeq" id="WP_078501846.1">
    <property type="nucleotide sequence ID" value="NZ_MSZX01000011.1"/>
</dbReference>
<dbReference type="GO" id="GO:0016787">
    <property type="term" value="F:hydrolase activity"/>
    <property type="evidence" value="ECO:0007669"/>
    <property type="project" value="UniProtKB-KW"/>
</dbReference>
<dbReference type="STRING" id="1324314.BVG16_24560"/>
<proteinExistence type="predicted"/>
<dbReference type="InterPro" id="IPR050789">
    <property type="entry name" value="Diverse_Enzym_Activities"/>
</dbReference>
<gene>
    <name evidence="2" type="ORF">BVG16_24560</name>
</gene>
<feature type="domain" description="Beta-lactamase-related" evidence="1">
    <location>
        <begin position="25"/>
        <end position="296"/>
    </location>
</feature>
<dbReference type="Pfam" id="PF00144">
    <property type="entry name" value="Beta-lactamase"/>
    <property type="match status" value="1"/>
</dbReference>
<evidence type="ECO:0000313" key="3">
    <source>
        <dbReference type="Proteomes" id="UP000190188"/>
    </source>
</evidence>
<dbReference type="Gene3D" id="3.40.710.10">
    <property type="entry name" value="DD-peptidase/beta-lactamase superfamily"/>
    <property type="match status" value="1"/>
</dbReference>
<dbReference type="Proteomes" id="UP000190188">
    <property type="component" value="Unassembled WGS sequence"/>
</dbReference>
<evidence type="ECO:0000313" key="2">
    <source>
        <dbReference type="EMBL" id="OPA74300.1"/>
    </source>
</evidence>
<evidence type="ECO:0000259" key="1">
    <source>
        <dbReference type="Pfam" id="PF00144"/>
    </source>
</evidence>
<keyword evidence="2" id="KW-0378">Hydrolase</keyword>
<reference evidence="2 3" key="1">
    <citation type="submission" date="2017-01" db="EMBL/GenBank/DDBJ databases">
        <title>Genome analysis of Paenibacillus selenitrireducens ES3-24.</title>
        <authorList>
            <person name="Xu D."/>
            <person name="Yao R."/>
            <person name="Zheng S."/>
        </authorList>
    </citation>
    <scope>NUCLEOTIDE SEQUENCE [LARGE SCALE GENOMIC DNA]</scope>
    <source>
        <strain evidence="2 3">ES3-24</strain>
    </source>
</reference>
<dbReference type="InterPro" id="IPR001466">
    <property type="entry name" value="Beta-lactam-related"/>
</dbReference>
<dbReference type="SUPFAM" id="SSF56601">
    <property type="entry name" value="beta-lactamase/transpeptidase-like"/>
    <property type="match status" value="1"/>
</dbReference>